<evidence type="ECO:0000259" key="1">
    <source>
        <dbReference type="Pfam" id="PF20150"/>
    </source>
</evidence>
<accession>A0A395RUR5</accession>
<protein>
    <recommendedName>
        <fullName evidence="1">2EXR domain-containing protein</fullName>
    </recommendedName>
</protein>
<dbReference type="Proteomes" id="UP000266152">
    <property type="component" value="Unassembled WGS sequence"/>
</dbReference>
<dbReference type="PANTHER" id="PTHR35910">
    <property type="entry name" value="2EXR DOMAIN-CONTAINING PROTEIN"/>
    <property type="match status" value="1"/>
</dbReference>
<dbReference type="STRING" id="5514.A0A395RUR5"/>
<evidence type="ECO:0000313" key="2">
    <source>
        <dbReference type="EMBL" id="RGP63898.1"/>
    </source>
</evidence>
<proteinExistence type="predicted"/>
<dbReference type="InterPro" id="IPR045518">
    <property type="entry name" value="2EXR"/>
</dbReference>
<dbReference type="Pfam" id="PF20150">
    <property type="entry name" value="2EXR"/>
    <property type="match status" value="1"/>
</dbReference>
<comment type="caution">
    <text evidence="2">The sequence shown here is derived from an EMBL/GenBank/DDBJ whole genome shotgun (WGS) entry which is preliminary data.</text>
</comment>
<evidence type="ECO:0000313" key="3">
    <source>
        <dbReference type="Proteomes" id="UP000266152"/>
    </source>
</evidence>
<sequence>MDQWKESPPEPELYPGPHLELFNPVRASKSSDSFHLFPMLPLELRNLIWWQSLACERLITVNWHKEKRAVTNSSLISTTSVVSSGQDLDESPVLFANQESRRAALQFYRIRIPCYIPEMGVSRPRTKGILCFNPDFDIIHLSSRIDNVQPRVFRNTGLDDFVTFALELRNIDPQRLGLRKVAFQPLSLAREAFRTEKQSHQLRQVMSGISGVMFLLVISRHGYKVHDGLFPKHYRGIPIDNNHVCFQRLPQDPRPIRHDLKQRFGADAWGETNTELQKVRSFARHWNHLRDIMEVQSPCDHKPVIVSKGWDYHSTEILERLKSENWFLQSCLAQEKARNPTEKGEETSEELKAAPQTAARFWIFPQEALGPALFDGSLEPKEEPEILDLTAYHPELALFDLD</sequence>
<dbReference type="AlphaFoldDB" id="A0A395RUR5"/>
<name>A0A395RUR5_FUSSP</name>
<feature type="domain" description="2EXR" evidence="1">
    <location>
        <begin position="34"/>
        <end position="139"/>
    </location>
</feature>
<keyword evidence="3" id="KW-1185">Reference proteome</keyword>
<organism evidence="2 3">
    <name type="scientific">Fusarium sporotrichioides</name>
    <dbReference type="NCBI Taxonomy" id="5514"/>
    <lineage>
        <taxon>Eukaryota</taxon>
        <taxon>Fungi</taxon>
        <taxon>Dikarya</taxon>
        <taxon>Ascomycota</taxon>
        <taxon>Pezizomycotina</taxon>
        <taxon>Sordariomycetes</taxon>
        <taxon>Hypocreomycetidae</taxon>
        <taxon>Hypocreales</taxon>
        <taxon>Nectriaceae</taxon>
        <taxon>Fusarium</taxon>
    </lineage>
</organism>
<dbReference type="EMBL" id="PXOF01000122">
    <property type="protein sequence ID" value="RGP63898.1"/>
    <property type="molecule type" value="Genomic_DNA"/>
</dbReference>
<dbReference type="PANTHER" id="PTHR35910:SF6">
    <property type="entry name" value="2EXR DOMAIN-CONTAINING PROTEIN"/>
    <property type="match status" value="1"/>
</dbReference>
<reference evidence="2 3" key="1">
    <citation type="journal article" date="2018" name="PLoS Pathog.">
        <title>Evolution of structural diversity of trichothecenes, a family of toxins produced by plant pathogenic and entomopathogenic fungi.</title>
        <authorList>
            <person name="Proctor R.H."/>
            <person name="McCormick S.P."/>
            <person name="Kim H.S."/>
            <person name="Cardoza R.E."/>
            <person name="Stanley A.M."/>
            <person name="Lindo L."/>
            <person name="Kelly A."/>
            <person name="Brown D.W."/>
            <person name="Lee T."/>
            <person name="Vaughan M.M."/>
            <person name="Alexander N.J."/>
            <person name="Busman M."/>
            <person name="Gutierrez S."/>
        </authorList>
    </citation>
    <scope>NUCLEOTIDE SEQUENCE [LARGE SCALE GENOMIC DNA]</scope>
    <source>
        <strain evidence="2 3">NRRL 3299</strain>
    </source>
</reference>
<gene>
    <name evidence="2" type="ORF">FSPOR_8225</name>
</gene>